<dbReference type="Proteomes" id="UP000827092">
    <property type="component" value="Unassembled WGS sequence"/>
</dbReference>
<reference evidence="1 2" key="1">
    <citation type="journal article" date="2022" name="Nat. Ecol. Evol.">
        <title>A masculinizing supergene underlies an exaggerated male reproductive morph in a spider.</title>
        <authorList>
            <person name="Hendrickx F."/>
            <person name="De Corte Z."/>
            <person name="Sonet G."/>
            <person name="Van Belleghem S.M."/>
            <person name="Kostlbacher S."/>
            <person name="Vangestel C."/>
        </authorList>
    </citation>
    <scope>NUCLEOTIDE SEQUENCE [LARGE SCALE GENOMIC DNA]</scope>
    <source>
        <strain evidence="1">W744_W776</strain>
    </source>
</reference>
<dbReference type="EMBL" id="JAFNEN010000196">
    <property type="protein sequence ID" value="KAG8190021.1"/>
    <property type="molecule type" value="Genomic_DNA"/>
</dbReference>
<comment type="caution">
    <text evidence="1">The sequence shown here is derived from an EMBL/GenBank/DDBJ whole genome shotgun (WGS) entry which is preliminary data.</text>
</comment>
<gene>
    <name evidence="1" type="ORF">JTE90_000117</name>
</gene>
<accession>A0AAV6V315</accession>
<proteinExistence type="predicted"/>
<dbReference type="AlphaFoldDB" id="A0AAV6V315"/>
<protein>
    <submittedName>
        <fullName evidence="1">Uncharacterized protein</fullName>
    </submittedName>
</protein>
<sequence length="86" mass="9831">MYTNINDITPVTNSIFIDKQNIFAPNGPRHIFFLDKNSMWPSKSKLLDSSPCVIGYQNNDLQFAWSLRNVSTTDADLRGLIELLRV</sequence>
<evidence type="ECO:0000313" key="1">
    <source>
        <dbReference type="EMBL" id="KAG8190021.1"/>
    </source>
</evidence>
<keyword evidence="2" id="KW-1185">Reference proteome</keyword>
<name>A0AAV6V315_9ARAC</name>
<evidence type="ECO:0000313" key="2">
    <source>
        <dbReference type="Proteomes" id="UP000827092"/>
    </source>
</evidence>
<organism evidence="1 2">
    <name type="scientific">Oedothorax gibbosus</name>
    <dbReference type="NCBI Taxonomy" id="931172"/>
    <lineage>
        <taxon>Eukaryota</taxon>
        <taxon>Metazoa</taxon>
        <taxon>Ecdysozoa</taxon>
        <taxon>Arthropoda</taxon>
        <taxon>Chelicerata</taxon>
        <taxon>Arachnida</taxon>
        <taxon>Araneae</taxon>
        <taxon>Araneomorphae</taxon>
        <taxon>Entelegynae</taxon>
        <taxon>Araneoidea</taxon>
        <taxon>Linyphiidae</taxon>
        <taxon>Erigoninae</taxon>
        <taxon>Oedothorax</taxon>
    </lineage>
</organism>